<dbReference type="SUPFAM" id="SSF48452">
    <property type="entry name" value="TPR-like"/>
    <property type="match status" value="3"/>
</dbReference>
<proteinExistence type="predicted"/>
<dbReference type="PANTHER" id="PTHR45641:SF1">
    <property type="entry name" value="AAA+ ATPASE DOMAIN-CONTAINING PROTEIN"/>
    <property type="match status" value="1"/>
</dbReference>
<dbReference type="InterPro" id="IPR019734">
    <property type="entry name" value="TPR_rpt"/>
</dbReference>
<sequence>MLNRNHIYLIEDKPLKKLTPIITNINENRFVIRSKEIDIIDKLFTINNALVLTSNISGVGRSSLASSYLNKNIDKFDYYGYIKINDSFRQSFTASFKESLSLKQNNLDDLFIEAITKLSNLKGNKFLIIDNSKGIKVSKDKLNLILNLINKNFKILFIYNEKIKDIRDYKIGELSVDDAVQLFINYSPTSKIDKVKQIVEYCGYHTFFIKLLAKRIYSSRYSLDNIIYSFQSKELLPLKKDSMMTLININIQKLFFMQKLDKKYITLLKKLSALPSIEISSDFISTLLKEKVKDELEVLAFFGWISKQGSSYKLHRIIKNHILKYNHATFNDIIHIVDYFNLLISNPNSKDALNNAKNNLLYLKSLNNILQRFDIQHDKISTFYQNLANIYHQVGEDNKAIKILNKSLINNKNSIKGATNYNNLGLIYKSTKEYKNALYWLKKSLNIRLKLLGEFHIDTARSYNNIGLIYRVINNYKKAFIYFNKSLKIKEKILGKYDIEISYLYHNIAVTYQQTLEYKKAQLYFQKVIKIREKHLGKNTLDTAIAYSNLALLYRDMNRYSMALSLLKKSIKIYQNNLGEDDLRSVYNYNYMAQIYKDMNSDDLAMDNIKKVLKINLTTLGEYHPKTALAYNNLGLIYLSKSDYINSKSFFLKSISILNNILGEEHLDVAIVNVNLAISKYFIKDYRSSMIILSKALKIHQNILGKLHHRTLYIKNLLALSFAKLDKYDNALEIYQESIKYSTYIIKDGDLNTALSYHNMAIIFFHLKEYDKAIINMQKSIDIRVRVLPKKDKHLLDAIDKISLIKDIQFKADSFDEVDSFLELDFDIFTNDKYLDNLFIMRENLTQNNIFLDIISPY</sequence>
<reference evidence="3" key="1">
    <citation type="submission" date="2016-10" db="EMBL/GenBank/DDBJ databases">
        <authorList>
            <person name="de Groot N.N."/>
        </authorList>
    </citation>
    <scope>NUCLEOTIDE SEQUENCE</scope>
</reference>
<dbReference type="Pfam" id="PF13424">
    <property type="entry name" value="TPR_12"/>
    <property type="match status" value="4"/>
</dbReference>
<dbReference type="AlphaFoldDB" id="A0A1W1EJY6"/>
<organism evidence="3">
    <name type="scientific">hydrothermal vent metagenome</name>
    <dbReference type="NCBI Taxonomy" id="652676"/>
    <lineage>
        <taxon>unclassified sequences</taxon>
        <taxon>metagenomes</taxon>
        <taxon>ecological metagenomes</taxon>
    </lineage>
</organism>
<evidence type="ECO:0000256" key="1">
    <source>
        <dbReference type="ARBA" id="ARBA00022737"/>
    </source>
</evidence>
<dbReference type="Gene3D" id="1.25.40.10">
    <property type="entry name" value="Tetratricopeptide repeat domain"/>
    <property type="match status" value="4"/>
</dbReference>
<name>A0A1W1EJY6_9ZZZZ</name>
<evidence type="ECO:0000313" key="3">
    <source>
        <dbReference type="EMBL" id="SHO81189.1"/>
    </source>
</evidence>
<dbReference type="InterPro" id="IPR027417">
    <property type="entry name" value="P-loop_NTPase"/>
</dbReference>
<dbReference type="PANTHER" id="PTHR45641">
    <property type="entry name" value="TETRATRICOPEPTIDE REPEAT PROTEIN (AFU_ORTHOLOGUE AFUA_6G03870)"/>
    <property type="match status" value="1"/>
</dbReference>
<dbReference type="EMBL" id="FRYL01000031">
    <property type="protein sequence ID" value="SHO81189.1"/>
    <property type="molecule type" value="Genomic_DNA"/>
</dbReference>
<dbReference type="PROSITE" id="PS50005">
    <property type="entry name" value="TPR"/>
    <property type="match status" value="4"/>
</dbReference>
<dbReference type="InterPro" id="IPR011990">
    <property type="entry name" value="TPR-like_helical_dom_sf"/>
</dbReference>
<dbReference type="SUPFAM" id="SSF52540">
    <property type="entry name" value="P-loop containing nucleoside triphosphate hydrolases"/>
    <property type="match status" value="1"/>
</dbReference>
<dbReference type="Pfam" id="PF13181">
    <property type="entry name" value="TPR_8"/>
    <property type="match status" value="1"/>
</dbReference>
<dbReference type="SMART" id="SM00028">
    <property type="entry name" value="TPR"/>
    <property type="match status" value="10"/>
</dbReference>
<keyword evidence="1" id="KW-0677">Repeat</keyword>
<accession>A0A1W1EJY6</accession>
<gene>
    <name evidence="3" type="ORF">MNB_SV-15-1573</name>
</gene>
<evidence type="ECO:0000256" key="2">
    <source>
        <dbReference type="ARBA" id="ARBA00022803"/>
    </source>
</evidence>
<keyword evidence="2" id="KW-0802">TPR repeat</keyword>
<protein>
    <submittedName>
        <fullName evidence="3">Kinesin light chain</fullName>
    </submittedName>
</protein>